<proteinExistence type="predicted"/>
<name>A0A645EPX3_9ZZZZ</name>
<evidence type="ECO:0000256" key="1">
    <source>
        <dbReference type="SAM" id="MobiDB-lite"/>
    </source>
</evidence>
<dbReference type="EMBL" id="VSSQ01048542">
    <property type="protein sequence ID" value="MPN02583.1"/>
    <property type="molecule type" value="Genomic_DNA"/>
</dbReference>
<gene>
    <name evidence="2" type="ORF">SDC9_149799</name>
</gene>
<feature type="region of interest" description="Disordered" evidence="1">
    <location>
        <begin position="120"/>
        <end position="140"/>
    </location>
</feature>
<accession>A0A645EPX3</accession>
<organism evidence="2">
    <name type="scientific">bioreactor metagenome</name>
    <dbReference type="NCBI Taxonomy" id="1076179"/>
    <lineage>
        <taxon>unclassified sequences</taxon>
        <taxon>metagenomes</taxon>
        <taxon>ecological metagenomes</taxon>
    </lineage>
</organism>
<dbReference type="AlphaFoldDB" id="A0A645EPX3"/>
<evidence type="ECO:0000313" key="2">
    <source>
        <dbReference type="EMBL" id="MPN02583.1"/>
    </source>
</evidence>
<sequence length="140" mass="15350">MGITVGCYDQPCAGQRHARDALDELEHEAGLPLLGQDQPELEGRRILRGQKLELERCRLHDTGGQGQREVEAWDGALAEVLSQSDFSLENAAGRDLRWPGQLESRQQQVDLAGADDLVEDTGSVEQVLDRGSHGALRGRP</sequence>
<comment type="caution">
    <text evidence="2">The sequence shown here is derived from an EMBL/GenBank/DDBJ whole genome shotgun (WGS) entry which is preliminary data.</text>
</comment>
<reference evidence="2" key="1">
    <citation type="submission" date="2019-08" db="EMBL/GenBank/DDBJ databases">
        <authorList>
            <person name="Kucharzyk K."/>
            <person name="Murdoch R.W."/>
            <person name="Higgins S."/>
            <person name="Loffler F."/>
        </authorList>
    </citation>
    <scope>NUCLEOTIDE SEQUENCE</scope>
</reference>
<protein>
    <submittedName>
        <fullName evidence="2">Uncharacterized protein</fullName>
    </submittedName>
</protein>